<feature type="active site" evidence="7">
    <location>
        <position position="536"/>
    </location>
</feature>
<keyword evidence="8" id="KW-0136">Cellulose degradation</keyword>
<dbReference type="EMBL" id="CP023777">
    <property type="protein sequence ID" value="ATL49117.1"/>
    <property type="molecule type" value="Genomic_DNA"/>
</dbReference>
<evidence type="ECO:0000256" key="4">
    <source>
        <dbReference type="ARBA" id="ARBA00023295"/>
    </source>
</evidence>
<protein>
    <recommendedName>
        <fullName evidence="8">Endoglucanase</fullName>
        <ecNumber evidence="8">3.2.1.4</ecNumber>
    </recommendedName>
</protein>
<feature type="signal peptide" evidence="8">
    <location>
        <begin position="1"/>
        <end position="18"/>
    </location>
</feature>
<dbReference type="InterPro" id="IPR001701">
    <property type="entry name" value="Glyco_hydro_9"/>
</dbReference>
<feature type="active site" evidence="7">
    <location>
        <position position="545"/>
    </location>
</feature>
<evidence type="ECO:0000256" key="8">
    <source>
        <dbReference type="RuleBase" id="RU361166"/>
    </source>
</evidence>
<dbReference type="KEGG" id="cbae:COR50_19145"/>
<dbReference type="Gene3D" id="1.50.10.10">
    <property type="match status" value="1"/>
</dbReference>
<feature type="chain" id="PRO_5011822280" description="Endoglucanase" evidence="8">
    <location>
        <begin position="19"/>
        <end position="573"/>
    </location>
</feature>
<sequence>MMRSLLIFCCLFGGHALAQEPVPSIALNQLGYWPASPKEAVIIGNINAKRFYLLGANADTVYKGDLPAGRKAELADQIVRIADFSSFKKTGRYKLYVPGVGSTPVEIQKNVFDHLSKSVIKAYYFQRASMPLDAKYAGKWARAEGHPDNEVLVHPGAATSKRPAGRKISTPGGWYDAGDYNKYIVNSGITMGTLLSAYEEFPGHFDYQQIDIPSTKKGLPALLEECLYNLRWMLSMQDPDDGGVYNKCTHAHFDGMVMPAASRLPRYVVAKGTAATLDFAAVMAQASRIYRNQVPSFADSCLQASRAAYKWALMNPAVAYDQDQLNTKFEPKITTGGYGDHSFEDEWFWASCELYVTTTETVYAEKLKQWLDKDFQIPSWSNVHMLGVYTLLRFQAPWGLELASRLLDYAKTFVSAQQQNPYGCPMGNQAKDFNWGSNANAANQGVLLIKAYQLSNDRVYLDAALSNLDYLLGKNATGYCFVTGAGQKSPMHPHHRPSEADGITDPVPGWLVGGPNTGMQDRCKYPSKLPARAYTDQSCSYASNEVAINWNAPLVYLTNALVALKQTAGYVSR</sequence>
<dbReference type="PROSITE" id="PS00592">
    <property type="entry name" value="GH9_2"/>
    <property type="match status" value="1"/>
</dbReference>
<keyword evidence="4 6" id="KW-0326">Glycosidase</keyword>
<evidence type="ECO:0000259" key="9">
    <source>
        <dbReference type="Pfam" id="PF00759"/>
    </source>
</evidence>
<evidence type="ECO:0000259" key="10">
    <source>
        <dbReference type="Pfam" id="PF02927"/>
    </source>
</evidence>
<dbReference type="Pfam" id="PF00759">
    <property type="entry name" value="Glyco_hydro_9"/>
    <property type="match status" value="1"/>
</dbReference>
<feature type="active site" evidence="6">
    <location>
        <position position="494"/>
    </location>
</feature>
<dbReference type="SUPFAM" id="SSF48208">
    <property type="entry name" value="Six-hairpin glycosidases"/>
    <property type="match status" value="1"/>
</dbReference>
<keyword evidence="3 6" id="KW-0119">Carbohydrate metabolism</keyword>
<keyword evidence="8" id="KW-0732">Signal</keyword>
<dbReference type="InterPro" id="IPR014756">
    <property type="entry name" value="Ig_E-set"/>
</dbReference>
<keyword evidence="5 6" id="KW-0624">Polysaccharide degradation</keyword>
<organism evidence="11 12">
    <name type="scientific">Chitinophaga caeni</name>
    <dbReference type="NCBI Taxonomy" id="2029983"/>
    <lineage>
        <taxon>Bacteria</taxon>
        <taxon>Pseudomonadati</taxon>
        <taxon>Bacteroidota</taxon>
        <taxon>Chitinophagia</taxon>
        <taxon>Chitinophagales</taxon>
        <taxon>Chitinophagaceae</taxon>
        <taxon>Chitinophaga</taxon>
    </lineage>
</organism>
<proteinExistence type="inferred from homology"/>
<dbReference type="InterPro" id="IPR008928">
    <property type="entry name" value="6-hairpin_glycosidase_sf"/>
</dbReference>
<evidence type="ECO:0000256" key="1">
    <source>
        <dbReference type="ARBA" id="ARBA00007072"/>
    </source>
</evidence>
<dbReference type="InterPro" id="IPR033126">
    <property type="entry name" value="Glyco_hydro_9_Asp/Glu_AS"/>
</dbReference>
<gene>
    <name evidence="11" type="ORF">COR50_19145</name>
</gene>
<feature type="domain" description="Cellulase Ig-like" evidence="10">
    <location>
        <begin position="22"/>
        <end position="102"/>
    </location>
</feature>
<evidence type="ECO:0000313" key="12">
    <source>
        <dbReference type="Proteomes" id="UP000220133"/>
    </source>
</evidence>
<dbReference type="Gene3D" id="2.60.40.10">
    <property type="entry name" value="Immunoglobulins"/>
    <property type="match status" value="1"/>
</dbReference>
<feature type="domain" description="Glycoside hydrolase family 9" evidence="9">
    <location>
        <begin position="114"/>
        <end position="557"/>
    </location>
</feature>
<evidence type="ECO:0000313" key="11">
    <source>
        <dbReference type="EMBL" id="ATL49117.1"/>
    </source>
</evidence>
<accession>A0A291QYV2</accession>
<dbReference type="InterPro" id="IPR004197">
    <property type="entry name" value="Cellulase_Ig-like"/>
</dbReference>
<comment type="similarity">
    <text evidence="1 6 8">Belongs to the glycosyl hydrolase 9 (cellulase E) family.</text>
</comment>
<comment type="catalytic activity">
    <reaction evidence="8">
        <text>Endohydrolysis of (1-&gt;4)-beta-D-glucosidic linkages in cellulose, lichenin and cereal beta-D-glucans.</text>
        <dbReference type="EC" id="3.2.1.4"/>
    </reaction>
</comment>
<dbReference type="PROSITE" id="PS00698">
    <property type="entry name" value="GH9_3"/>
    <property type="match status" value="1"/>
</dbReference>
<dbReference type="OrthoDB" id="9808897at2"/>
<dbReference type="AlphaFoldDB" id="A0A291QYV2"/>
<dbReference type="GO" id="GO:0030245">
    <property type="term" value="P:cellulose catabolic process"/>
    <property type="evidence" value="ECO:0007669"/>
    <property type="project" value="UniProtKB-KW"/>
</dbReference>
<evidence type="ECO:0000256" key="5">
    <source>
        <dbReference type="ARBA" id="ARBA00023326"/>
    </source>
</evidence>
<dbReference type="SUPFAM" id="SSF81296">
    <property type="entry name" value="E set domains"/>
    <property type="match status" value="1"/>
</dbReference>
<dbReference type="Proteomes" id="UP000220133">
    <property type="component" value="Chromosome"/>
</dbReference>
<dbReference type="EC" id="3.2.1.4" evidence="8"/>
<reference evidence="11 12" key="1">
    <citation type="submission" date="2017-10" db="EMBL/GenBank/DDBJ databases">
        <title>Paenichitinophaga pekingensis gen. nov., sp. nov., isolated from activated sludge.</title>
        <authorList>
            <person name="Jin D."/>
            <person name="Kong X."/>
            <person name="Deng Y."/>
            <person name="Bai Z."/>
        </authorList>
    </citation>
    <scope>NUCLEOTIDE SEQUENCE [LARGE SCALE GENOMIC DNA]</scope>
    <source>
        <strain evidence="11 12">13</strain>
    </source>
</reference>
<evidence type="ECO:0000256" key="7">
    <source>
        <dbReference type="PROSITE-ProRule" id="PRU10060"/>
    </source>
</evidence>
<dbReference type="Pfam" id="PF02927">
    <property type="entry name" value="CelD_N"/>
    <property type="match status" value="1"/>
</dbReference>
<keyword evidence="2 6" id="KW-0378">Hydrolase</keyword>
<evidence type="ECO:0000256" key="3">
    <source>
        <dbReference type="ARBA" id="ARBA00023277"/>
    </source>
</evidence>
<name>A0A291QYV2_9BACT</name>
<dbReference type="CDD" id="cd02850">
    <property type="entry name" value="E_set_Cellulase_N"/>
    <property type="match status" value="1"/>
</dbReference>
<dbReference type="InterPro" id="IPR018221">
    <property type="entry name" value="Glyco_hydro_9_His_AS"/>
</dbReference>
<evidence type="ECO:0000256" key="2">
    <source>
        <dbReference type="ARBA" id="ARBA00022801"/>
    </source>
</evidence>
<dbReference type="InterPro" id="IPR012341">
    <property type="entry name" value="6hp_glycosidase-like_sf"/>
</dbReference>
<keyword evidence="12" id="KW-1185">Reference proteome</keyword>
<dbReference type="GO" id="GO:0008810">
    <property type="term" value="F:cellulase activity"/>
    <property type="evidence" value="ECO:0007669"/>
    <property type="project" value="UniProtKB-EC"/>
</dbReference>
<dbReference type="PANTHER" id="PTHR22298">
    <property type="entry name" value="ENDO-1,4-BETA-GLUCANASE"/>
    <property type="match status" value="1"/>
</dbReference>
<dbReference type="RefSeq" id="WP_098195485.1">
    <property type="nucleotide sequence ID" value="NZ_CP023777.1"/>
</dbReference>
<dbReference type="InterPro" id="IPR013783">
    <property type="entry name" value="Ig-like_fold"/>
</dbReference>
<evidence type="ECO:0000256" key="6">
    <source>
        <dbReference type="PROSITE-ProRule" id="PRU10059"/>
    </source>
</evidence>